<keyword evidence="1" id="KW-1133">Transmembrane helix</keyword>
<dbReference type="AlphaFoldDB" id="A0AAW0AJT5"/>
<name>A0AAW0AJT5_9AGAR</name>
<keyword evidence="1" id="KW-0472">Membrane</keyword>
<keyword evidence="3" id="KW-1185">Reference proteome</keyword>
<protein>
    <submittedName>
        <fullName evidence="2">Uncharacterized protein</fullName>
    </submittedName>
</protein>
<dbReference type="EMBL" id="JAWWNJ010000066">
    <property type="protein sequence ID" value="KAK7012266.1"/>
    <property type="molecule type" value="Genomic_DNA"/>
</dbReference>
<evidence type="ECO:0000256" key="1">
    <source>
        <dbReference type="SAM" id="Phobius"/>
    </source>
</evidence>
<gene>
    <name evidence="2" type="ORF">R3P38DRAFT_3020346</name>
</gene>
<organism evidence="2 3">
    <name type="scientific">Favolaschia claudopus</name>
    <dbReference type="NCBI Taxonomy" id="2862362"/>
    <lineage>
        <taxon>Eukaryota</taxon>
        <taxon>Fungi</taxon>
        <taxon>Dikarya</taxon>
        <taxon>Basidiomycota</taxon>
        <taxon>Agaricomycotina</taxon>
        <taxon>Agaricomycetes</taxon>
        <taxon>Agaricomycetidae</taxon>
        <taxon>Agaricales</taxon>
        <taxon>Marasmiineae</taxon>
        <taxon>Mycenaceae</taxon>
        <taxon>Favolaschia</taxon>
    </lineage>
</organism>
<evidence type="ECO:0000313" key="2">
    <source>
        <dbReference type="EMBL" id="KAK7012266.1"/>
    </source>
</evidence>
<comment type="caution">
    <text evidence="2">The sequence shown here is derived from an EMBL/GenBank/DDBJ whole genome shotgun (WGS) entry which is preliminary data.</text>
</comment>
<feature type="transmembrane region" description="Helical" evidence="1">
    <location>
        <begin position="231"/>
        <end position="251"/>
    </location>
</feature>
<proteinExistence type="predicted"/>
<sequence>MDLMDYIATDQFILLQKLAFYPKVPPLWPLELALHIFDLSRFTSISPKHTTWPTVVRDEPTPTYPARVIATTSTVTISCSLLTIIGVLSLTVLLLAWRPRTPKPHPAPAALSEATVLRIYDLASRQPCPMPPDDDGDPDTIPVLPFAGNPRKQSLFLFWLLLLLVAGAVARALSPLWHPALTTYIVERHATLSWTFTFFLSAILATISGQFLQFIFALIPITKGVIEWATWTVFVMVIQPTVTAYSTYMYVRRVAEYLSRWYFAIPLDQIMSERTGRSTAIVSSALSAVGGYRLASSRVARNYALVLKSMVQGPLDLFNVYVSLKVVPIFPTSHFQTWARWSMAHVLRFTLGELSWTTISYRKLTVLLFPSLVICAYHIYKYNQVILPPRSAVQVAFDRLHNRLYKHEIASQRRDVEVAEIKLLLKGLDAKFTDFSGLRRSAGPAEEIAPSPPLD</sequence>
<keyword evidence="1" id="KW-0812">Transmembrane</keyword>
<reference evidence="2 3" key="1">
    <citation type="journal article" date="2024" name="J Genomics">
        <title>Draft genome sequencing and assembly of Favolaschia claudopus CIRM-BRFM 2984 isolated from oak limbs.</title>
        <authorList>
            <person name="Navarro D."/>
            <person name="Drula E."/>
            <person name="Chaduli D."/>
            <person name="Cazenave R."/>
            <person name="Ahrendt S."/>
            <person name="Wang J."/>
            <person name="Lipzen A."/>
            <person name="Daum C."/>
            <person name="Barry K."/>
            <person name="Grigoriev I.V."/>
            <person name="Favel A."/>
            <person name="Rosso M.N."/>
            <person name="Martin F."/>
        </authorList>
    </citation>
    <scope>NUCLEOTIDE SEQUENCE [LARGE SCALE GENOMIC DNA]</scope>
    <source>
        <strain evidence="2 3">CIRM-BRFM 2984</strain>
    </source>
</reference>
<evidence type="ECO:0000313" key="3">
    <source>
        <dbReference type="Proteomes" id="UP001362999"/>
    </source>
</evidence>
<accession>A0AAW0AJT5</accession>
<feature type="transmembrane region" description="Helical" evidence="1">
    <location>
        <begin position="194"/>
        <end position="219"/>
    </location>
</feature>
<feature type="transmembrane region" description="Helical" evidence="1">
    <location>
        <begin position="155"/>
        <end position="174"/>
    </location>
</feature>
<dbReference type="Proteomes" id="UP001362999">
    <property type="component" value="Unassembled WGS sequence"/>
</dbReference>
<feature type="transmembrane region" description="Helical" evidence="1">
    <location>
        <begin position="75"/>
        <end position="97"/>
    </location>
</feature>